<name>A0A6H2A5Q9_9ZZZZ</name>
<organism evidence="1">
    <name type="scientific">viral metagenome</name>
    <dbReference type="NCBI Taxonomy" id="1070528"/>
    <lineage>
        <taxon>unclassified sequences</taxon>
        <taxon>metagenomes</taxon>
        <taxon>organismal metagenomes</taxon>
    </lineage>
</organism>
<protein>
    <submittedName>
        <fullName evidence="1">Uncharacterized protein</fullName>
    </submittedName>
</protein>
<sequence>MAAECTVSIIAEVTGLGQLQQLAEKFSVTTTPTAVNYSYITQTTADTAQILELGDVSTVHLIIIKCVSNDLSIDTSYVSSFNAEISCQEGEVACFKPSGTVWVKNEDAGEASVFEVLVIGVT</sequence>
<proteinExistence type="predicted"/>
<dbReference type="AlphaFoldDB" id="A0A6H2A5Q9"/>
<accession>A0A6H2A5Q9</accession>
<evidence type="ECO:0000313" key="1">
    <source>
        <dbReference type="EMBL" id="QJA54770.1"/>
    </source>
</evidence>
<reference evidence="1" key="1">
    <citation type="submission" date="2020-03" db="EMBL/GenBank/DDBJ databases">
        <title>The deep terrestrial virosphere.</title>
        <authorList>
            <person name="Holmfeldt K."/>
            <person name="Nilsson E."/>
            <person name="Simone D."/>
            <person name="Lopez-Fernandez M."/>
            <person name="Wu X."/>
            <person name="de Brujin I."/>
            <person name="Lundin D."/>
            <person name="Andersson A."/>
            <person name="Bertilsson S."/>
            <person name="Dopson M."/>
        </authorList>
    </citation>
    <scope>NUCLEOTIDE SEQUENCE</scope>
    <source>
        <strain evidence="1">TM448A05750</strain>
    </source>
</reference>
<gene>
    <name evidence="1" type="ORF">TM448A05750_0006</name>
</gene>
<dbReference type="EMBL" id="MT144536">
    <property type="protein sequence ID" value="QJA54770.1"/>
    <property type="molecule type" value="Genomic_DNA"/>
</dbReference>